<dbReference type="Proteomes" id="UP000679352">
    <property type="component" value="Chromosome"/>
</dbReference>
<proteinExistence type="predicted"/>
<name>A0A975P874_9RHOB</name>
<dbReference type="PANTHER" id="PTHR30441">
    <property type="entry name" value="DUF748 DOMAIN-CONTAINING PROTEIN"/>
    <property type="match status" value="1"/>
</dbReference>
<keyword evidence="4" id="KW-1185">Reference proteome</keyword>
<dbReference type="GO" id="GO:0090313">
    <property type="term" value="P:regulation of protein targeting to membrane"/>
    <property type="evidence" value="ECO:0007669"/>
    <property type="project" value="TreeGrafter"/>
</dbReference>
<sequence length="657" mass="68718">MRWLVRLIGSVLVLIFLLGLMVVLMPKDRVAQMAADRFASATGRKLTIEGSVRPSIWPVLGVKTGPVRLANADWGTEPDMLRAERLDIGLDLAALLSGVVKITGIEVVGPDLLLERHKDGRVNWDLSPTAKAAAEGSAPAQAAPGYDTFTLDHGRIRDGRLRYVDRAAGQAITLEDVALESAIPDYTGPVSLQGSAQINGQRVALSATVAALGAFLDGKTTGLDLGLVTGRSRLSLVGTAGFDPVQVEGRLSADLSDKAALAAVAGQPLPDLPQGFGRESLALEAGLQLDAKGAVRLRDLAVQADGGQITGRLDWLPGKDRPLLRGDLAMGAVALPRTSEDSAPKAAEGSGWPKEEIDVSALGAFDADLTLAAQSIDLGSAKLGQTRATVVLDRARAVITLLDAAGYGGKINGEFVVNGRKGLSVGGDLSFAGLSMQPLLADVAGFDRLLASGDLRVKFLGVGNSLDAILRGLSGEAQMHVGKGELRGLDVAGMLRTLDPGYVGEGAKTIFDTMSIGVMITDGVAVSEDLAISAPLFAATGAGKVDLGGQKLDYRLMPRLLPKSDGTGGVEIPILISGAWADPKIRLDLEWLARQRLTEEKARAEAAAKARLEELAREKLGVEALEGENLEGAAKRRAKQALEDEAARALGRLLGND</sequence>
<protein>
    <submittedName>
        <fullName evidence="3">AsmA family protein</fullName>
    </submittedName>
</protein>
<dbReference type="KEGG" id="gfu:KM031_04590"/>
<dbReference type="PANTHER" id="PTHR30441:SF4">
    <property type="entry name" value="PROTEIN ASMA"/>
    <property type="match status" value="1"/>
</dbReference>
<evidence type="ECO:0000256" key="1">
    <source>
        <dbReference type="SAM" id="Phobius"/>
    </source>
</evidence>
<dbReference type="AlphaFoldDB" id="A0A975P874"/>
<feature type="domain" description="AsmA" evidence="2">
    <location>
        <begin position="7"/>
        <end position="189"/>
    </location>
</feature>
<keyword evidence="1" id="KW-1133">Transmembrane helix</keyword>
<feature type="transmembrane region" description="Helical" evidence="1">
    <location>
        <begin position="7"/>
        <end position="25"/>
    </location>
</feature>
<dbReference type="GO" id="GO:0005886">
    <property type="term" value="C:plasma membrane"/>
    <property type="evidence" value="ECO:0007669"/>
    <property type="project" value="TreeGrafter"/>
</dbReference>
<evidence type="ECO:0000313" key="4">
    <source>
        <dbReference type="Proteomes" id="UP000679352"/>
    </source>
</evidence>
<dbReference type="InterPro" id="IPR007844">
    <property type="entry name" value="AsmA"/>
</dbReference>
<evidence type="ECO:0000259" key="2">
    <source>
        <dbReference type="Pfam" id="PF05170"/>
    </source>
</evidence>
<gene>
    <name evidence="3" type="ORF">KM031_04590</name>
</gene>
<accession>A0A975P874</accession>
<dbReference type="InterPro" id="IPR052894">
    <property type="entry name" value="AsmA-related"/>
</dbReference>
<keyword evidence="1" id="KW-0472">Membrane</keyword>
<evidence type="ECO:0000313" key="3">
    <source>
        <dbReference type="EMBL" id="QWK91182.1"/>
    </source>
</evidence>
<dbReference type="RefSeq" id="WP_215503374.1">
    <property type="nucleotide sequence ID" value="NZ_CP076361.1"/>
</dbReference>
<keyword evidence="1" id="KW-0812">Transmembrane</keyword>
<reference evidence="3" key="1">
    <citation type="submission" date="2021-06" db="EMBL/GenBank/DDBJ databases">
        <title>Direct submission.</title>
        <authorList>
            <person name="Lee C.-S."/>
            <person name="Jin L."/>
        </authorList>
    </citation>
    <scope>NUCLEOTIDE SEQUENCE</scope>
    <source>
        <strain evidence="3">Con5</strain>
    </source>
</reference>
<dbReference type="Pfam" id="PF05170">
    <property type="entry name" value="AsmA"/>
    <property type="match status" value="2"/>
</dbReference>
<organism evidence="3 4">
    <name type="scientific">Gemmobacter fulvus</name>
    <dbReference type="NCBI Taxonomy" id="2840474"/>
    <lineage>
        <taxon>Bacteria</taxon>
        <taxon>Pseudomonadati</taxon>
        <taxon>Pseudomonadota</taxon>
        <taxon>Alphaproteobacteria</taxon>
        <taxon>Rhodobacterales</taxon>
        <taxon>Paracoccaceae</taxon>
        <taxon>Gemmobacter</taxon>
    </lineage>
</organism>
<feature type="domain" description="AsmA" evidence="2">
    <location>
        <begin position="345"/>
        <end position="529"/>
    </location>
</feature>
<dbReference type="EMBL" id="CP076361">
    <property type="protein sequence ID" value="QWK91182.1"/>
    <property type="molecule type" value="Genomic_DNA"/>
</dbReference>